<dbReference type="PANTHER" id="PTHR46889:SF4">
    <property type="entry name" value="TRANSPOSASE INSO FOR INSERTION SEQUENCE ELEMENT IS911B-RELATED"/>
    <property type="match status" value="1"/>
</dbReference>
<protein>
    <recommendedName>
        <fullName evidence="2">Integrase catalytic domain-containing protein</fullName>
    </recommendedName>
</protein>
<evidence type="ECO:0000313" key="3">
    <source>
        <dbReference type="EMBL" id="RYC29615.1"/>
    </source>
</evidence>
<feature type="region of interest" description="Disordered" evidence="1">
    <location>
        <begin position="110"/>
        <end position="205"/>
    </location>
</feature>
<feature type="region of interest" description="Disordered" evidence="1">
    <location>
        <begin position="1"/>
        <end position="30"/>
    </location>
</feature>
<gene>
    <name evidence="3" type="ORF">D3273_23200</name>
</gene>
<feature type="compositionally biased region" description="Polar residues" evidence="1">
    <location>
        <begin position="190"/>
        <end position="205"/>
    </location>
</feature>
<dbReference type="GO" id="GO:0015074">
    <property type="term" value="P:DNA integration"/>
    <property type="evidence" value="ECO:0007669"/>
    <property type="project" value="InterPro"/>
</dbReference>
<dbReference type="EMBL" id="QYBB01000046">
    <property type="protein sequence ID" value="RYC29615.1"/>
    <property type="molecule type" value="Genomic_DNA"/>
</dbReference>
<dbReference type="Proteomes" id="UP000290759">
    <property type="component" value="Unassembled WGS sequence"/>
</dbReference>
<reference evidence="3 4" key="1">
    <citation type="submission" date="2018-12" db="EMBL/GenBank/DDBJ databases">
        <authorList>
            <person name="Grouzdev D.S."/>
            <person name="Krutkina M.S."/>
        </authorList>
    </citation>
    <scope>NUCLEOTIDE SEQUENCE [LARGE SCALE GENOMIC DNA]</scope>
    <source>
        <strain evidence="3 4">RmlP026</strain>
    </source>
</reference>
<dbReference type="InterPro" id="IPR050900">
    <property type="entry name" value="Transposase_IS3/IS150/IS904"/>
</dbReference>
<dbReference type="Gene3D" id="3.30.420.10">
    <property type="entry name" value="Ribonuclease H-like superfamily/Ribonuclease H"/>
    <property type="match status" value="1"/>
</dbReference>
<dbReference type="GO" id="GO:0003676">
    <property type="term" value="F:nucleic acid binding"/>
    <property type="evidence" value="ECO:0007669"/>
    <property type="project" value="InterPro"/>
</dbReference>
<feature type="domain" description="Integrase catalytic" evidence="2">
    <location>
        <begin position="28"/>
        <end position="205"/>
    </location>
</feature>
<dbReference type="InterPro" id="IPR012337">
    <property type="entry name" value="RNaseH-like_sf"/>
</dbReference>
<proteinExistence type="predicted"/>
<comment type="caution">
    <text evidence="3">The sequence shown here is derived from an EMBL/GenBank/DDBJ whole genome shotgun (WGS) entry which is preliminary data.</text>
</comment>
<evidence type="ECO:0000313" key="4">
    <source>
        <dbReference type="Proteomes" id="UP000290759"/>
    </source>
</evidence>
<dbReference type="Pfam" id="PF00665">
    <property type="entry name" value="rve"/>
    <property type="match status" value="1"/>
</dbReference>
<dbReference type="InterPro" id="IPR001584">
    <property type="entry name" value="Integrase_cat-core"/>
</dbReference>
<sequence>MSPQGRPQDDAARSGSSAGPRPRRPQLKAQAPDRLWVADITDVPTMSGFLYLDVALDVFSRRIVGWSMQSHLRTELIVSALDMAVGRRGPKDVMHHSDQGCRNTSLAFGSRRKEAGSAPRWAPSETPTATPGPRVSSRPWKANCWTGAPSLRRPRLAWPGSPASKVSTTRCAGTPASAIDLASTAKRHNQQAQARATTSLPEQVH</sequence>
<dbReference type="SUPFAM" id="SSF53098">
    <property type="entry name" value="Ribonuclease H-like"/>
    <property type="match status" value="1"/>
</dbReference>
<dbReference type="AlphaFoldDB" id="A0A4Q2U4A8"/>
<dbReference type="PROSITE" id="PS50994">
    <property type="entry name" value="INTEGRASE"/>
    <property type="match status" value="1"/>
</dbReference>
<accession>A0A4Q2U4A8</accession>
<keyword evidence="4" id="KW-1185">Reference proteome</keyword>
<dbReference type="PANTHER" id="PTHR46889">
    <property type="entry name" value="TRANSPOSASE INSF FOR INSERTION SEQUENCE IS3B-RELATED"/>
    <property type="match status" value="1"/>
</dbReference>
<dbReference type="InterPro" id="IPR036397">
    <property type="entry name" value="RNaseH_sf"/>
</dbReference>
<organism evidence="3 4">
    <name type="scientific">Lichenibacterium minor</name>
    <dbReference type="NCBI Taxonomy" id="2316528"/>
    <lineage>
        <taxon>Bacteria</taxon>
        <taxon>Pseudomonadati</taxon>
        <taxon>Pseudomonadota</taxon>
        <taxon>Alphaproteobacteria</taxon>
        <taxon>Hyphomicrobiales</taxon>
        <taxon>Lichenihabitantaceae</taxon>
        <taxon>Lichenibacterium</taxon>
    </lineage>
</organism>
<dbReference type="OrthoDB" id="9803878at2"/>
<reference evidence="3 4" key="2">
    <citation type="submission" date="2019-02" db="EMBL/GenBank/DDBJ databases">
        <title>'Lichenibacterium ramalinii' gen. nov. sp. nov., 'Lichenibacterium minor' gen. nov. sp. nov.</title>
        <authorList>
            <person name="Pankratov T."/>
        </authorList>
    </citation>
    <scope>NUCLEOTIDE SEQUENCE [LARGE SCALE GENOMIC DNA]</scope>
    <source>
        <strain evidence="3 4">RmlP026</strain>
    </source>
</reference>
<evidence type="ECO:0000256" key="1">
    <source>
        <dbReference type="SAM" id="MobiDB-lite"/>
    </source>
</evidence>
<evidence type="ECO:0000259" key="2">
    <source>
        <dbReference type="PROSITE" id="PS50994"/>
    </source>
</evidence>
<name>A0A4Q2U4A8_9HYPH</name>